<feature type="region of interest" description="Disordered" evidence="4">
    <location>
        <begin position="65"/>
        <end position="113"/>
    </location>
</feature>
<dbReference type="Proteomes" id="UP000799437">
    <property type="component" value="Unassembled WGS sequence"/>
</dbReference>
<name>A0A6A6W293_9PEZI</name>
<dbReference type="EMBL" id="ML996576">
    <property type="protein sequence ID" value="KAF2756134.1"/>
    <property type="molecule type" value="Genomic_DNA"/>
</dbReference>
<dbReference type="GO" id="GO:0003735">
    <property type="term" value="F:structural constituent of ribosome"/>
    <property type="evidence" value="ECO:0007669"/>
    <property type="project" value="InterPro"/>
</dbReference>
<evidence type="ECO:0000256" key="2">
    <source>
        <dbReference type="ARBA" id="ARBA00022980"/>
    </source>
</evidence>
<dbReference type="GO" id="GO:1990904">
    <property type="term" value="C:ribonucleoprotein complex"/>
    <property type="evidence" value="ECO:0007669"/>
    <property type="project" value="UniProtKB-KW"/>
</dbReference>
<dbReference type="Gene3D" id="3.30.1440.10">
    <property type="match status" value="1"/>
</dbReference>
<dbReference type="AlphaFoldDB" id="A0A6A6W293"/>
<feature type="compositionally biased region" description="Basic residues" evidence="4">
    <location>
        <begin position="72"/>
        <end position="89"/>
    </location>
</feature>
<feature type="domain" description="Large ribosomal subunit protein uL5 C-terminal" evidence="5">
    <location>
        <begin position="247"/>
        <end position="345"/>
    </location>
</feature>
<evidence type="ECO:0000256" key="3">
    <source>
        <dbReference type="ARBA" id="ARBA00023274"/>
    </source>
</evidence>
<protein>
    <submittedName>
        <fullName evidence="6">54S ribosomal protein L7</fullName>
    </submittedName>
</protein>
<dbReference type="GO" id="GO:0005840">
    <property type="term" value="C:ribosome"/>
    <property type="evidence" value="ECO:0007669"/>
    <property type="project" value="UniProtKB-KW"/>
</dbReference>
<keyword evidence="3" id="KW-0687">Ribonucleoprotein</keyword>
<sequence length="351" mass="39265">MALREAVSSFRTASRAALRPLPQYHTNALAVRYNSTAALDSASEDLEPSSSFGASAPQEDLVAQFDPLSWSRGRKKQLPPSRYRYRPPKYYRGPLHPNQPPPESDPASRAFRPGPFMKTRLEQTHEATIAADYMTLVYQHYPPGTRPSKSGQRLREWVGDSPYFENRPLRAPRGGTTLSPVRKPITFRNVPRITGVTVHSFCKDGISESAYIHVASMIVQSVTNVRCQTHESRTTVQQWAYKARRTVAVKAKLDVDDAHDFLGKTIDMVMPKIKDYSGVSGTSGDSCGNISFGFTPEQVAYYPEVEAIFDQYPPQMIPGFHVTVHTSAVNDRDARLLLEAYGIPFYGKHVN</sequence>
<evidence type="ECO:0000313" key="6">
    <source>
        <dbReference type="EMBL" id="KAF2756134.1"/>
    </source>
</evidence>
<evidence type="ECO:0000313" key="7">
    <source>
        <dbReference type="Proteomes" id="UP000799437"/>
    </source>
</evidence>
<dbReference type="InterPro" id="IPR022803">
    <property type="entry name" value="Ribosomal_uL5_dom_sf"/>
</dbReference>
<dbReference type="RefSeq" id="XP_033598585.1">
    <property type="nucleotide sequence ID" value="XM_033749563.1"/>
</dbReference>
<dbReference type="InterPro" id="IPR031309">
    <property type="entry name" value="Ribosomal_uL5_C"/>
</dbReference>
<comment type="similarity">
    <text evidence="1">Belongs to the universal ribosomal protein uL5 family.</text>
</comment>
<dbReference type="PANTHER" id="PTHR11994">
    <property type="entry name" value="60S RIBOSOMAL PROTEIN L11-RELATED"/>
    <property type="match status" value="1"/>
</dbReference>
<evidence type="ECO:0000259" key="5">
    <source>
        <dbReference type="Pfam" id="PF00673"/>
    </source>
</evidence>
<keyword evidence="2 6" id="KW-0689">Ribosomal protein</keyword>
<dbReference type="Pfam" id="PF00673">
    <property type="entry name" value="Ribosomal_L5_C"/>
    <property type="match status" value="1"/>
</dbReference>
<accession>A0A6A6W293</accession>
<dbReference type="InterPro" id="IPR002132">
    <property type="entry name" value="Ribosomal_uL5"/>
</dbReference>
<organism evidence="6 7">
    <name type="scientific">Pseudovirgaria hyperparasitica</name>
    <dbReference type="NCBI Taxonomy" id="470096"/>
    <lineage>
        <taxon>Eukaryota</taxon>
        <taxon>Fungi</taxon>
        <taxon>Dikarya</taxon>
        <taxon>Ascomycota</taxon>
        <taxon>Pezizomycotina</taxon>
        <taxon>Dothideomycetes</taxon>
        <taxon>Dothideomycetes incertae sedis</taxon>
        <taxon>Acrospermales</taxon>
        <taxon>Acrospermaceae</taxon>
        <taxon>Pseudovirgaria</taxon>
    </lineage>
</organism>
<proteinExistence type="inferred from homology"/>
<dbReference type="GeneID" id="54490617"/>
<dbReference type="OrthoDB" id="539541at2759"/>
<keyword evidence="7" id="KW-1185">Reference proteome</keyword>
<gene>
    <name evidence="6" type="ORF">EJ05DRAFT_539929</name>
</gene>
<evidence type="ECO:0000256" key="1">
    <source>
        <dbReference type="ARBA" id="ARBA00008553"/>
    </source>
</evidence>
<reference evidence="6" key="1">
    <citation type="journal article" date="2020" name="Stud. Mycol.">
        <title>101 Dothideomycetes genomes: a test case for predicting lifestyles and emergence of pathogens.</title>
        <authorList>
            <person name="Haridas S."/>
            <person name="Albert R."/>
            <person name="Binder M."/>
            <person name="Bloem J."/>
            <person name="Labutti K."/>
            <person name="Salamov A."/>
            <person name="Andreopoulos B."/>
            <person name="Baker S."/>
            <person name="Barry K."/>
            <person name="Bills G."/>
            <person name="Bluhm B."/>
            <person name="Cannon C."/>
            <person name="Castanera R."/>
            <person name="Culley D."/>
            <person name="Daum C."/>
            <person name="Ezra D."/>
            <person name="Gonzalez J."/>
            <person name="Henrissat B."/>
            <person name="Kuo A."/>
            <person name="Liang C."/>
            <person name="Lipzen A."/>
            <person name="Lutzoni F."/>
            <person name="Magnuson J."/>
            <person name="Mondo S."/>
            <person name="Nolan M."/>
            <person name="Ohm R."/>
            <person name="Pangilinan J."/>
            <person name="Park H.-J."/>
            <person name="Ramirez L."/>
            <person name="Alfaro M."/>
            <person name="Sun H."/>
            <person name="Tritt A."/>
            <person name="Yoshinaga Y."/>
            <person name="Zwiers L.-H."/>
            <person name="Turgeon B."/>
            <person name="Goodwin S."/>
            <person name="Spatafora J."/>
            <person name="Crous P."/>
            <person name="Grigoriev I."/>
        </authorList>
    </citation>
    <scope>NUCLEOTIDE SEQUENCE</scope>
    <source>
        <strain evidence="6">CBS 121739</strain>
    </source>
</reference>
<dbReference type="GO" id="GO:0006412">
    <property type="term" value="P:translation"/>
    <property type="evidence" value="ECO:0007669"/>
    <property type="project" value="InterPro"/>
</dbReference>
<evidence type="ECO:0000256" key="4">
    <source>
        <dbReference type="SAM" id="MobiDB-lite"/>
    </source>
</evidence>
<dbReference type="SUPFAM" id="SSF55282">
    <property type="entry name" value="RL5-like"/>
    <property type="match status" value="1"/>
</dbReference>